<dbReference type="RefSeq" id="WP_320500368.1">
    <property type="nucleotide sequence ID" value="NZ_JAXCLX010000001.1"/>
</dbReference>
<evidence type="ECO:0000256" key="1">
    <source>
        <dbReference type="ARBA" id="ARBA00007529"/>
    </source>
</evidence>
<dbReference type="SUPFAM" id="SSF54506">
    <property type="entry name" value="Diaminopimelate epimerase-like"/>
    <property type="match status" value="1"/>
</dbReference>
<evidence type="ECO:0000313" key="2">
    <source>
        <dbReference type="EMBL" id="MDY0871945.1"/>
    </source>
</evidence>
<dbReference type="SFLD" id="SFLDS00028">
    <property type="entry name" value="Proline_Racemase"/>
    <property type="match status" value="1"/>
</dbReference>
<gene>
    <name evidence="2" type="ORF">SMD31_08425</name>
</gene>
<proteinExistence type="inferred from homology"/>
<dbReference type="EMBL" id="JAXCLX010000001">
    <property type="protein sequence ID" value="MDY0871945.1"/>
    <property type="molecule type" value="Genomic_DNA"/>
</dbReference>
<comment type="caution">
    <text evidence="2">The sequence shown here is derived from an EMBL/GenBank/DDBJ whole genome shotgun (WGS) entry which is preliminary data.</text>
</comment>
<name>A0ABU5DXC2_9PROT</name>
<dbReference type="PANTHER" id="PTHR33442">
    <property type="entry name" value="TRANS-3-HYDROXY-L-PROLINE DEHYDRATASE"/>
    <property type="match status" value="1"/>
</dbReference>
<dbReference type="InterPro" id="IPR008794">
    <property type="entry name" value="Pro_racemase_fam"/>
</dbReference>
<protein>
    <submittedName>
        <fullName evidence="2">Proline racemase family protein</fullName>
    </submittedName>
</protein>
<evidence type="ECO:0000313" key="3">
    <source>
        <dbReference type="Proteomes" id="UP001271769"/>
    </source>
</evidence>
<organism evidence="2 3">
    <name type="scientific">Dongia rigui</name>
    <dbReference type="NCBI Taxonomy" id="940149"/>
    <lineage>
        <taxon>Bacteria</taxon>
        <taxon>Pseudomonadati</taxon>
        <taxon>Pseudomonadota</taxon>
        <taxon>Alphaproteobacteria</taxon>
        <taxon>Rhodospirillales</taxon>
        <taxon>Dongiaceae</taxon>
        <taxon>Dongia</taxon>
    </lineage>
</organism>
<dbReference type="Gene3D" id="3.10.310.10">
    <property type="entry name" value="Diaminopimelate Epimerase, Chain A, domain 1"/>
    <property type="match status" value="2"/>
</dbReference>
<reference evidence="2 3" key="1">
    <citation type="journal article" date="2013" name="Antonie Van Leeuwenhoek">
        <title>Dongia rigui sp. nov., isolated from freshwater of a large wetland in Korea.</title>
        <authorList>
            <person name="Baik K.S."/>
            <person name="Hwang Y.M."/>
            <person name="Choi J.S."/>
            <person name="Kwon J."/>
            <person name="Seong C.N."/>
        </authorList>
    </citation>
    <scope>NUCLEOTIDE SEQUENCE [LARGE SCALE GENOMIC DNA]</scope>
    <source>
        <strain evidence="2 3">04SU4-P</strain>
    </source>
</reference>
<keyword evidence="3" id="KW-1185">Reference proteome</keyword>
<dbReference type="PIRSF" id="PIRSF029792">
    <property type="entry name" value="Pro_racemase"/>
    <property type="match status" value="1"/>
</dbReference>
<dbReference type="Pfam" id="PF05544">
    <property type="entry name" value="Pro_racemase"/>
    <property type="match status" value="1"/>
</dbReference>
<comment type="similarity">
    <text evidence="1">Belongs to the proline racemase family.</text>
</comment>
<dbReference type="PANTHER" id="PTHR33442:SF1">
    <property type="entry name" value="TRANS-3-HYDROXY-L-PROLINE DEHYDRATASE"/>
    <property type="match status" value="1"/>
</dbReference>
<accession>A0ABU5DXC2</accession>
<dbReference type="Proteomes" id="UP001271769">
    <property type="component" value="Unassembled WGS sequence"/>
</dbReference>
<sequence length="340" mass="36396">MTAADAARPDAGTRIETIEMHTGGEPVRIVTRGYPTISGGTILEKRRFAMRQLDAFRRLIMFEPRGHYDMYGVLPVEPDIPGADMAVLFIHNEGYSTMCGHATIALGRYALDQGLIKAGADGIARLKLQCPCGLVEVSVEQDGRARFLSVPAFAFALDREIDLPGKGRITLDIGYGGAFYAFLPASEFGLDVKRSRTKDLVAAASAVTEAVKAQVKLDHPDDADLAFLYGTILTDGGDGAAAPSANICVFAADEVDRSPTGSGVTARLALLAARRQVAMGEWRRFESVTGSIFEGRVAAELKTGNFAAIRAEVAGRAYYTGQSVFTVEPEDPLAAGFLLR</sequence>